<dbReference type="Pfam" id="PF07729">
    <property type="entry name" value="FCD"/>
    <property type="match status" value="1"/>
</dbReference>
<dbReference type="SUPFAM" id="SSF46785">
    <property type="entry name" value="Winged helix' DNA-binding domain"/>
    <property type="match status" value="1"/>
</dbReference>
<evidence type="ECO:0000256" key="3">
    <source>
        <dbReference type="ARBA" id="ARBA00023163"/>
    </source>
</evidence>
<dbReference type="Gene3D" id="1.10.10.10">
    <property type="entry name" value="Winged helix-like DNA-binding domain superfamily/Winged helix DNA-binding domain"/>
    <property type="match status" value="1"/>
</dbReference>
<dbReference type="PANTHER" id="PTHR43537">
    <property type="entry name" value="TRANSCRIPTIONAL REGULATOR, GNTR FAMILY"/>
    <property type="match status" value="1"/>
</dbReference>
<dbReference type="Pfam" id="PF00392">
    <property type="entry name" value="GntR"/>
    <property type="match status" value="1"/>
</dbReference>
<sequence>MTSPGTRGQRASRRALRDEVYDALLTLLVAGELEAGQQLGIEALATRLDVSPTPIREALVHLEATGLVTRSALRGYKVAPPMTEEAIAELFDARVLLEVGALQAVTEDAWPDLAQALADHLGEQRRQAEQLRDAGDVAGLRAYLAADRAFHDAILAATGNRYLQQMSGHIGIHGERLRQFVEQRHSDADRAIAEHDAVLQAIAAGDREQAVATMTTHLAGVRERTLRDAHRSG</sequence>
<dbReference type="STRING" id="648782.SAMN04488554_2915"/>
<dbReference type="EMBL" id="FNTX01000002">
    <property type="protein sequence ID" value="SEE79000.1"/>
    <property type="molecule type" value="Genomic_DNA"/>
</dbReference>
<evidence type="ECO:0000313" key="6">
    <source>
        <dbReference type="Proteomes" id="UP000199220"/>
    </source>
</evidence>
<protein>
    <submittedName>
        <fullName evidence="5">DNA-binding transcriptional regulator, GntR family</fullName>
    </submittedName>
</protein>
<keyword evidence="3" id="KW-0804">Transcription</keyword>
<evidence type="ECO:0000256" key="1">
    <source>
        <dbReference type="ARBA" id="ARBA00023015"/>
    </source>
</evidence>
<dbReference type="InterPro" id="IPR036388">
    <property type="entry name" value="WH-like_DNA-bd_sf"/>
</dbReference>
<dbReference type="SUPFAM" id="SSF48008">
    <property type="entry name" value="GntR ligand-binding domain-like"/>
    <property type="match status" value="1"/>
</dbReference>
<evidence type="ECO:0000256" key="2">
    <source>
        <dbReference type="ARBA" id="ARBA00023125"/>
    </source>
</evidence>
<dbReference type="InterPro" id="IPR000524">
    <property type="entry name" value="Tscrpt_reg_HTH_GntR"/>
</dbReference>
<keyword evidence="1" id="KW-0805">Transcription regulation</keyword>
<evidence type="ECO:0000313" key="5">
    <source>
        <dbReference type="EMBL" id="SEE79000.1"/>
    </source>
</evidence>
<dbReference type="InterPro" id="IPR011711">
    <property type="entry name" value="GntR_C"/>
</dbReference>
<dbReference type="PANTHER" id="PTHR43537:SF45">
    <property type="entry name" value="GNTR FAMILY REGULATORY PROTEIN"/>
    <property type="match status" value="1"/>
</dbReference>
<dbReference type="GO" id="GO:0003677">
    <property type="term" value="F:DNA binding"/>
    <property type="evidence" value="ECO:0007669"/>
    <property type="project" value="UniProtKB-KW"/>
</dbReference>
<dbReference type="SMART" id="SM00345">
    <property type="entry name" value="HTH_GNTR"/>
    <property type="match status" value="1"/>
</dbReference>
<dbReference type="Gene3D" id="1.20.120.530">
    <property type="entry name" value="GntR ligand-binding domain-like"/>
    <property type="match status" value="1"/>
</dbReference>
<reference evidence="6" key="1">
    <citation type="submission" date="2016-10" db="EMBL/GenBank/DDBJ databases">
        <authorList>
            <person name="Varghese N."/>
            <person name="Submissions S."/>
        </authorList>
    </citation>
    <scope>NUCLEOTIDE SEQUENCE [LARGE SCALE GENOMIC DNA]</scope>
    <source>
        <strain evidence="6">DSM 21368</strain>
    </source>
</reference>
<gene>
    <name evidence="5" type="ORF">SAMN04488554_2915</name>
</gene>
<evidence type="ECO:0000259" key="4">
    <source>
        <dbReference type="PROSITE" id="PS50949"/>
    </source>
</evidence>
<dbReference type="SMART" id="SM00895">
    <property type="entry name" value="FCD"/>
    <property type="match status" value="1"/>
</dbReference>
<dbReference type="PROSITE" id="PS50949">
    <property type="entry name" value="HTH_GNTR"/>
    <property type="match status" value="1"/>
</dbReference>
<accession>A0A1H5LPT4</accession>
<feature type="domain" description="HTH gntR-type" evidence="4">
    <location>
        <begin position="14"/>
        <end position="81"/>
    </location>
</feature>
<name>A0A1H5LPT4_9MICO</name>
<proteinExistence type="predicted"/>
<keyword evidence="6" id="KW-1185">Reference proteome</keyword>
<dbReference type="InterPro" id="IPR036390">
    <property type="entry name" value="WH_DNA-bd_sf"/>
</dbReference>
<dbReference type="Proteomes" id="UP000199220">
    <property type="component" value="Unassembled WGS sequence"/>
</dbReference>
<organism evidence="5 6">
    <name type="scientific">Ruania alba</name>
    <dbReference type="NCBI Taxonomy" id="648782"/>
    <lineage>
        <taxon>Bacteria</taxon>
        <taxon>Bacillati</taxon>
        <taxon>Actinomycetota</taxon>
        <taxon>Actinomycetes</taxon>
        <taxon>Micrococcales</taxon>
        <taxon>Ruaniaceae</taxon>
        <taxon>Ruania</taxon>
    </lineage>
</organism>
<keyword evidence="2 5" id="KW-0238">DNA-binding</keyword>
<dbReference type="OrthoDB" id="3289286at2"/>
<dbReference type="GO" id="GO:0003700">
    <property type="term" value="F:DNA-binding transcription factor activity"/>
    <property type="evidence" value="ECO:0007669"/>
    <property type="project" value="InterPro"/>
</dbReference>
<dbReference type="RefSeq" id="WP_089773799.1">
    <property type="nucleotide sequence ID" value="NZ_FNTX01000002.1"/>
</dbReference>
<dbReference type="InterPro" id="IPR008920">
    <property type="entry name" value="TF_FadR/GntR_C"/>
</dbReference>
<dbReference type="AlphaFoldDB" id="A0A1H5LPT4"/>